<dbReference type="Gene3D" id="3.20.20.140">
    <property type="entry name" value="Metal-dependent hydrolases"/>
    <property type="match status" value="1"/>
</dbReference>
<dbReference type="Pfam" id="PF01336">
    <property type="entry name" value="tRNA_anti-codon"/>
    <property type="match status" value="1"/>
</dbReference>
<evidence type="ECO:0000256" key="8">
    <source>
        <dbReference type="ARBA" id="ARBA00022705"/>
    </source>
</evidence>
<evidence type="ECO:0000256" key="14">
    <source>
        <dbReference type="SAM" id="MobiDB-lite"/>
    </source>
</evidence>
<organism evidence="16 17">
    <name type="scientific">Salinarimonas soli</name>
    <dbReference type="NCBI Taxonomy" id="1638099"/>
    <lineage>
        <taxon>Bacteria</taxon>
        <taxon>Pseudomonadati</taxon>
        <taxon>Pseudomonadota</taxon>
        <taxon>Alphaproteobacteria</taxon>
        <taxon>Hyphomicrobiales</taxon>
        <taxon>Salinarimonadaceae</taxon>
        <taxon>Salinarimonas</taxon>
    </lineage>
</organism>
<dbReference type="InterPro" id="IPR023073">
    <property type="entry name" value="DnaE2"/>
</dbReference>
<keyword evidence="8 13" id="KW-0235">DNA replication</keyword>
<comment type="similarity">
    <text evidence="2 13">Belongs to the DNA polymerase type-C family. DnaE2 subfamily.</text>
</comment>
<sequence>MTYAELQVTTHFSFLRGASSPDELFAAAAALGITALGVVDRGSVAGLVRAHEAARATGVRLVAGARLDIEDGAPLLVYPTDRASYGRLTRLLSLGKARAGKGACRLGLADVAAWGEGMIAVLVPGRIGEALPRELAHLREAFGDRAYCALTRRFRQNDAARLHAIDEMARAARVPGVATNDVLYHAAERRMLQDVVTCIREGCTIDDAGFRRERFADRFLKAPAEMERLFARHPDAIRRTGEIVARCRFSLDELRYQYPQEVAEPGLSAMDTLERLSLEGARERYPQGVPERVMAQLRHELELIRRLDYASYFLTVHAIVRFARSREILCQGRGSAANSIVCYCLGITSIDPVEQGLLFERFVSEARNEPPDIDVDFEHERREEVIQWVYDTYGRHRAALCATVIRYRSRGAVREVGKVMGLPEDVTAALSGLVWGWSTEGVGEREAKSLNLNLNDRRLQLTLQLARELIGTPRHLSQHPGGFVLTQDRLDELVPIEPASMADRQVIEWDKDDIDSLKFMKVDVLGLGMLGCMRRAFDLLEAHRGIRHDLATIPIDDEPTYRMIRRADTLGTFQIESRAQMAMLPRMKPRNLYDLTIQVAIVRPGPIQGDMVHPYLRRREGREQVTYPKPELEAVLGRTLGVPLFQEQAMKVAIVAAGFTATEADELRRSMATFKFTGGVNRFRDKLVAGMISNGYPPDFAERTFRQLEGFGSYGFPESHAASFAKIAYASSWMKCHHPDVFCCALLNAQPMGFYAPAQIVRDACAHGVEIRAIDVNQSRWDCTLEETGGRLLAVRLGLRMAKGLANADGARLVAVRGASPPGDAPASAPQDERARSWPGRGGAVAPHPPLHLSPARGERDHRHPSHHPLDHGRDGHAPLPPCGGDAPQGQRGVGEAHASPRDGTSQRSPDGHDHHRPGEPFDSIEALKRRTGLPVAALERLADADAFGSLGLSRRDALWAIRGLSGAPLPLFEAADAREAAILPELDEPAVALTPMTPGREVVEDYRAQGLSLRAHPLAFLRGDLARQRMRPCQDLAATRDGRWITVAGLVLVRQKPGSAKGVMFITLEDETDIANVIVWPQLFERRRRLILSAAMMGVRGRVQREGEVIHLVAHDLADLSDLLRGVGDRNDAFPLSHGRGDEARGGTGADPRGGLGRKAREIYIPDLHIDSLKVRTRDFR</sequence>
<evidence type="ECO:0000256" key="9">
    <source>
        <dbReference type="ARBA" id="ARBA00022763"/>
    </source>
</evidence>
<feature type="compositionally biased region" description="Basic and acidic residues" evidence="14">
    <location>
        <begin position="910"/>
        <end position="920"/>
    </location>
</feature>
<dbReference type="RefSeq" id="WP_149822300.1">
    <property type="nucleotide sequence ID" value="NZ_VUOA01000056.1"/>
</dbReference>
<feature type="region of interest" description="Disordered" evidence="14">
    <location>
        <begin position="1136"/>
        <end position="1156"/>
    </location>
</feature>
<keyword evidence="5 13" id="KW-0963">Cytoplasm</keyword>
<dbReference type="InterPro" id="IPR016195">
    <property type="entry name" value="Pol/histidinol_Pase-like"/>
</dbReference>
<dbReference type="GO" id="GO:0005737">
    <property type="term" value="C:cytoplasm"/>
    <property type="evidence" value="ECO:0007669"/>
    <property type="project" value="UniProtKB-SubCell"/>
</dbReference>
<dbReference type="InterPro" id="IPR040982">
    <property type="entry name" value="DNA_pol3_finger"/>
</dbReference>
<dbReference type="InterPro" id="IPR029460">
    <property type="entry name" value="DNAPol_HHH"/>
</dbReference>
<feature type="domain" description="Polymerase/histidinol phosphatase N-terminal" evidence="15">
    <location>
        <begin position="4"/>
        <end position="71"/>
    </location>
</feature>
<feature type="compositionally biased region" description="Basic and acidic residues" evidence="14">
    <location>
        <begin position="857"/>
        <end position="877"/>
    </location>
</feature>
<dbReference type="AlphaFoldDB" id="A0A5B2V2S0"/>
<evidence type="ECO:0000256" key="12">
    <source>
        <dbReference type="ARBA" id="ARBA00049244"/>
    </source>
</evidence>
<keyword evidence="7 13" id="KW-0548">Nucleotidyltransferase</keyword>
<dbReference type="SUPFAM" id="SSF89550">
    <property type="entry name" value="PHP domain-like"/>
    <property type="match status" value="1"/>
</dbReference>
<dbReference type="SMART" id="SM00481">
    <property type="entry name" value="POLIIIAc"/>
    <property type="match status" value="1"/>
</dbReference>
<dbReference type="NCBIfam" id="TIGR00594">
    <property type="entry name" value="polc"/>
    <property type="match status" value="1"/>
</dbReference>
<evidence type="ECO:0000259" key="15">
    <source>
        <dbReference type="SMART" id="SM00481"/>
    </source>
</evidence>
<dbReference type="CDD" id="cd07434">
    <property type="entry name" value="PHP_PolIIIA_DnaE2"/>
    <property type="match status" value="1"/>
</dbReference>
<dbReference type="PANTHER" id="PTHR32294:SF4">
    <property type="entry name" value="ERROR-PRONE DNA POLYMERASE"/>
    <property type="match status" value="1"/>
</dbReference>
<evidence type="ECO:0000256" key="4">
    <source>
        <dbReference type="ARBA" id="ARBA00017273"/>
    </source>
</evidence>
<evidence type="ECO:0000256" key="6">
    <source>
        <dbReference type="ARBA" id="ARBA00022679"/>
    </source>
</evidence>
<dbReference type="GO" id="GO:0008408">
    <property type="term" value="F:3'-5' exonuclease activity"/>
    <property type="evidence" value="ECO:0007669"/>
    <property type="project" value="InterPro"/>
</dbReference>
<dbReference type="Pfam" id="PF07733">
    <property type="entry name" value="DNA_pol3_alpha"/>
    <property type="match status" value="1"/>
</dbReference>
<dbReference type="InterPro" id="IPR004013">
    <property type="entry name" value="PHP_dom"/>
</dbReference>
<evidence type="ECO:0000313" key="16">
    <source>
        <dbReference type="EMBL" id="KAA2233141.1"/>
    </source>
</evidence>
<reference evidence="16 17" key="1">
    <citation type="submission" date="2019-09" db="EMBL/GenBank/DDBJ databases">
        <title>Salinarimonas rosea gen. nov., sp. nov., a new member of the a-2 subgroup of the Proteobacteria.</title>
        <authorList>
            <person name="Liu J."/>
        </authorList>
    </citation>
    <scope>NUCLEOTIDE SEQUENCE [LARGE SCALE GENOMIC DNA]</scope>
    <source>
        <strain evidence="16 17">BN140002</strain>
    </source>
</reference>
<comment type="caution">
    <text evidence="16">The sequence shown here is derived from an EMBL/GenBank/DDBJ whole genome shotgun (WGS) entry which is preliminary data.</text>
</comment>
<dbReference type="InterPro" id="IPR004365">
    <property type="entry name" value="NA-bd_OB_tRNA"/>
</dbReference>
<keyword evidence="10 13" id="KW-0239">DNA-directed DNA polymerase</keyword>
<evidence type="ECO:0000256" key="13">
    <source>
        <dbReference type="HAMAP-Rule" id="MF_01902"/>
    </source>
</evidence>
<evidence type="ECO:0000256" key="1">
    <source>
        <dbReference type="ARBA" id="ARBA00004496"/>
    </source>
</evidence>
<dbReference type="Proteomes" id="UP000323142">
    <property type="component" value="Unassembled WGS sequence"/>
</dbReference>
<comment type="catalytic activity">
    <reaction evidence="12 13">
        <text>DNA(n) + a 2'-deoxyribonucleoside 5'-triphosphate = DNA(n+1) + diphosphate</text>
        <dbReference type="Rhea" id="RHEA:22508"/>
        <dbReference type="Rhea" id="RHEA-COMP:17339"/>
        <dbReference type="Rhea" id="RHEA-COMP:17340"/>
        <dbReference type="ChEBI" id="CHEBI:33019"/>
        <dbReference type="ChEBI" id="CHEBI:61560"/>
        <dbReference type="ChEBI" id="CHEBI:173112"/>
        <dbReference type="EC" id="2.7.7.7"/>
    </reaction>
</comment>
<evidence type="ECO:0000256" key="7">
    <source>
        <dbReference type="ARBA" id="ARBA00022695"/>
    </source>
</evidence>
<dbReference type="EMBL" id="VUOA01000056">
    <property type="protein sequence ID" value="KAA2233141.1"/>
    <property type="molecule type" value="Genomic_DNA"/>
</dbReference>
<name>A0A5B2V2S0_9HYPH</name>
<keyword evidence="17" id="KW-1185">Reference proteome</keyword>
<evidence type="ECO:0000256" key="10">
    <source>
        <dbReference type="ARBA" id="ARBA00022932"/>
    </source>
</evidence>
<dbReference type="Pfam" id="PF14579">
    <property type="entry name" value="HHH_6"/>
    <property type="match status" value="1"/>
</dbReference>
<dbReference type="EC" id="2.7.7.7" evidence="3 13"/>
<gene>
    <name evidence="16" type="primary">dnaE</name>
    <name evidence="13" type="synonym">dnaE2</name>
    <name evidence="16" type="ORF">F0L46_24805</name>
</gene>
<evidence type="ECO:0000256" key="5">
    <source>
        <dbReference type="ARBA" id="ARBA00022490"/>
    </source>
</evidence>
<keyword evidence="11 13" id="KW-0234">DNA repair</keyword>
<evidence type="ECO:0000256" key="11">
    <source>
        <dbReference type="ARBA" id="ARBA00023204"/>
    </source>
</evidence>
<protein>
    <recommendedName>
        <fullName evidence="4 13">Error-prone DNA polymerase</fullName>
        <ecNumber evidence="3 13">2.7.7.7</ecNumber>
    </recommendedName>
</protein>
<dbReference type="InterPro" id="IPR011708">
    <property type="entry name" value="DNA_pol3_alpha_NTPase_dom"/>
</dbReference>
<reference evidence="16 17" key="2">
    <citation type="submission" date="2019-09" db="EMBL/GenBank/DDBJ databases">
        <authorList>
            <person name="Jin C."/>
        </authorList>
    </citation>
    <scope>NUCLEOTIDE SEQUENCE [LARGE SCALE GENOMIC DNA]</scope>
    <source>
        <strain evidence="16 17">BN140002</strain>
    </source>
</reference>
<dbReference type="InterPro" id="IPR003141">
    <property type="entry name" value="Pol/His_phosphatase_N"/>
</dbReference>
<proteinExistence type="inferred from homology"/>
<dbReference type="HAMAP" id="MF_01902">
    <property type="entry name" value="DNApol_error_prone"/>
    <property type="match status" value="1"/>
</dbReference>
<comment type="subcellular location">
    <subcellularLocation>
        <location evidence="1 13">Cytoplasm</location>
    </subcellularLocation>
</comment>
<evidence type="ECO:0000313" key="17">
    <source>
        <dbReference type="Proteomes" id="UP000323142"/>
    </source>
</evidence>
<dbReference type="OrthoDB" id="9803237at2"/>
<dbReference type="InterPro" id="IPR004805">
    <property type="entry name" value="DnaE2/DnaE/PolC"/>
</dbReference>
<dbReference type="PANTHER" id="PTHR32294">
    <property type="entry name" value="DNA POLYMERASE III SUBUNIT ALPHA"/>
    <property type="match status" value="1"/>
</dbReference>
<accession>A0A5B2V2S0</accession>
<dbReference type="Pfam" id="PF17657">
    <property type="entry name" value="DNA_pol3_finger"/>
    <property type="match status" value="1"/>
</dbReference>
<dbReference type="GO" id="GO:0006281">
    <property type="term" value="P:DNA repair"/>
    <property type="evidence" value="ECO:0007669"/>
    <property type="project" value="UniProtKB-UniRule"/>
</dbReference>
<feature type="compositionally biased region" description="Low complexity" evidence="14">
    <location>
        <begin position="818"/>
        <end position="830"/>
    </location>
</feature>
<dbReference type="GO" id="GO:0003676">
    <property type="term" value="F:nucleic acid binding"/>
    <property type="evidence" value="ECO:0007669"/>
    <property type="project" value="InterPro"/>
</dbReference>
<evidence type="ECO:0000256" key="3">
    <source>
        <dbReference type="ARBA" id="ARBA00012417"/>
    </source>
</evidence>
<dbReference type="NCBIfam" id="NF004225">
    <property type="entry name" value="PRK05672.1"/>
    <property type="match status" value="1"/>
</dbReference>
<evidence type="ECO:0000256" key="2">
    <source>
        <dbReference type="ARBA" id="ARBA00007391"/>
    </source>
</evidence>
<keyword evidence="9 13" id="KW-0227">DNA damage</keyword>
<dbReference type="GO" id="GO:0003887">
    <property type="term" value="F:DNA-directed DNA polymerase activity"/>
    <property type="evidence" value="ECO:0007669"/>
    <property type="project" value="UniProtKB-UniRule"/>
</dbReference>
<dbReference type="Pfam" id="PF02811">
    <property type="entry name" value="PHP"/>
    <property type="match status" value="1"/>
</dbReference>
<feature type="region of interest" description="Disordered" evidence="14">
    <location>
        <begin position="817"/>
        <end position="924"/>
    </location>
</feature>
<comment type="function">
    <text evidence="13">DNA polymerase involved in damage-induced mutagenesis and translesion synthesis (TLS). It is not the major replicative DNA polymerase.</text>
</comment>
<dbReference type="GO" id="GO:0006260">
    <property type="term" value="P:DNA replication"/>
    <property type="evidence" value="ECO:0007669"/>
    <property type="project" value="UniProtKB-KW"/>
</dbReference>
<feature type="compositionally biased region" description="Gly residues" evidence="14">
    <location>
        <begin position="1147"/>
        <end position="1156"/>
    </location>
</feature>
<dbReference type="CDD" id="cd04485">
    <property type="entry name" value="DnaE_OBF"/>
    <property type="match status" value="1"/>
</dbReference>
<keyword evidence="6 13" id="KW-0808">Transferase</keyword>